<organism evidence="9 10">
    <name type="scientific">Xanthobacter oligotrophicus</name>
    <dbReference type="NCBI Taxonomy" id="2607286"/>
    <lineage>
        <taxon>Bacteria</taxon>
        <taxon>Pseudomonadati</taxon>
        <taxon>Pseudomonadota</taxon>
        <taxon>Alphaproteobacteria</taxon>
        <taxon>Hyphomicrobiales</taxon>
        <taxon>Xanthobacteraceae</taxon>
        <taxon>Xanthobacter</taxon>
    </lineage>
</organism>
<dbReference type="Gene3D" id="1.10.3470.10">
    <property type="entry name" value="ABC transporter involved in vitamin B12 uptake, BtuC"/>
    <property type="match status" value="1"/>
</dbReference>
<comment type="similarity">
    <text evidence="2">Belongs to the binding-protein-dependent transport system permease family. FecCD subfamily.</text>
</comment>
<dbReference type="Proteomes" id="UP001604002">
    <property type="component" value="Unassembled WGS sequence"/>
</dbReference>
<feature type="transmembrane region" description="Helical" evidence="8">
    <location>
        <begin position="292"/>
        <end position="315"/>
    </location>
</feature>
<accession>A0ABW6ZRR3</accession>
<reference evidence="9 10" key="1">
    <citation type="submission" date="2024-02" db="EMBL/GenBank/DDBJ databases">
        <title>Expansion and revision of Xanthobacter and proposal of Roseixanthobacter gen. nov.</title>
        <authorList>
            <person name="Soltysiak M.P.M."/>
            <person name="Jalihal A."/>
            <person name="Ory A."/>
            <person name="Chrisophersen C."/>
            <person name="Lee A.D."/>
            <person name="Boulton J."/>
            <person name="Springer M."/>
        </authorList>
    </citation>
    <scope>NUCLEOTIDE SEQUENCE [LARGE SCALE GENOMIC DNA]</scope>
    <source>
        <strain evidence="9 10">23A</strain>
    </source>
</reference>
<evidence type="ECO:0000313" key="10">
    <source>
        <dbReference type="Proteomes" id="UP001604002"/>
    </source>
</evidence>
<comment type="caution">
    <text evidence="9">The sequence shown here is derived from an EMBL/GenBank/DDBJ whole genome shotgun (WGS) entry which is preliminary data.</text>
</comment>
<feature type="transmembrane region" description="Helical" evidence="8">
    <location>
        <begin position="131"/>
        <end position="151"/>
    </location>
</feature>
<protein>
    <submittedName>
        <fullName evidence="9">Iron ABC transporter permease</fullName>
    </submittedName>
</protein>
<keyword evidence="5 8" id="KW-0812">Transmembrane</keyword>
<evidence type="ECO:0000256" key="8">
    <source>
        <dbReference type="SAM" id="Phobius"/>
    </source>
</evidence>
<keyword evidence="6 8" id="KW-1133">Transmembrane helix</keyword>
<dbReference type="InterPro" id="IPR037294">
    <property type="entry name" value="ABC_BtuC-like"/>
</dbReference>
<dbReference type="Pfam" id="PF01032">
    <property type="entry name" value="FecCD"/>
    <property type="match status" value="1"/>
</dbReference>
<dbReference type="RefSeq" id="WP_393990658.1">
    <property type="nucleotide sequence ID" value="NZ_JBAFVH010000001.1"/>
</dbReference>
<comment type="subcellular location">
    <subcellularLocation>
        <location evidence="1">Cell membrane</location>
        <topology evidence="1">Multi-pass membrane protein</topology>
    </subcellularLocation>
</comment>
<evidence type="ECO:0000256" key="7">
    <source>
        <dbReference type="ARBA" id="ARBA00023136"/>
    </source>
</evidence>
<dbReference type="SUPFAM" id="SSF81345">
    <property type="entry name" value="ABC transporter involved in vitamin B12 uptake, BtuC"/>
    <property type="match status" value="1"/>
</dbReference>
<keyword evidence="4" id="KW-1003">Cell membrane</keyword>
<evidence type="ECO:0000256" key="6">
    <source>
        <dbReference type="ARBA" id="ARBA00022989"/>
    </source>
</evidence>
<name>A0ABW6ZRR3_9HYPH</name>
<dbReference type="PANTHER" id="PTHR30472:SF1">
    <property type="entry name" value="FE(3+) DICITRATE TRANSPORT SYSTEM PERMEASE PROTEIN FECC-RELATED"/>
    <property type="match status" value="1"/>
</dbReference>
<feature type="transmembrane region" description="Helical" evidence="8">
    <location>
        <begin position="97"/>
        <end position="119"/>
    </location>
</feature>
<evidence type="ECO:0000313" key="9">
    <source>
        <dbReference type="EMBL" id="MFG1370546.1"/>
    </source>
</evidence>
<gene>
    <name evidence="9" type="ORF">V5F32_00050</name>
</gene>
<keyword evidence="10" id="KW-1185">Reference proteome</keyword>
<evidence type="ECO:0000256" key="5">
    <source>
        <dbReference type="ARBA" id="ARBA00022692"/>
    </source>
</evidence>
<feature type="transmembrane region" description="Helical" evidence="8">
    <location>
        <begin position="321"/>
        <end position="339"/>
    </location>
</feature>
<evidence type="ECO:0000256" key="1">
    <source>
        <dbReference type="ARBA" id="ARBA00004651"/>
    </source>
</evidence>
<proteinExistence type="inferred from homology"/>
<keyword evidence="3" id="KW-0813">Transport</keyword>
<feature type="transmembrane region" description="Helical" evidence="8">
    <location>
        <begin position="204"/>
        <end position="225"/>
    </location>
</feature>
<dbReference type="InterPro" id="IPR000522">
    <property type="entry name" value="ABC_transptr_permease_BtuC"/>
</dbReference>
<evidence type="ECO:0000256" key="2">
    <source>
        <dbReference type="ARBA" id="ARBA00007935"/>
    </source>
</evidence>
<keyword evidence="7 8" id="KW-0472">Membrane</keyword>
<dbReference type="EMBL" id="JBAFVH010000001">
    <property type="protein sequence ID" value="MFG1370546.1"/>
    <property type="molecule type" value="Genomic_DNA"/>
</dbReference>
<sequence length="344" mass="34564">MPRRSFARRARPIAATAVLLVLLGGLALAHLGAGARPIAPGTVIEALVAFDPDSFDHKVVVELRLLRLLCCLLVGAGLGLTGALLQSITRNPLGEPHILGLNAGAALAVVSTLTFAPWLRTWLPAEALLAARPLVAALGAAALSGLVIATASAGRTGLSPMKVTLCGVALSAFAASLTSAQLILDDQTLATVRLWLAGDLSGLSYGALQAALVPVLVGMGLAFALSGRLDALALGDGVARGLGVHVGRTRLAGLAAAGLLSGAAVSLAGPIGFVGLVVPHAVRGLGARDMRLALPLCAIAGAALLIAADLAARMLFTPRELATGAVTALVGVPVFIALASRRRK</sequence>
<dbReference type="CDD" id="cd06550">
    <property type="entry name" value="TM_ABC_iron-siderophores_like"/>
    <property type="match status" value="1"/>
</dbReference>
<feature type="transmembrane region" description="Helical" evidence="8">
    <location>
        <begin position="163"/>
        <end position="184"/>
    </location>
</feature>
<feature type="transmembrane region" description="Helical" evidence="8">
    <location>
        <begin position="65"/>
        <end position="85"/>
    </location>
</feature>
<evidence type="ECO:0000256" key="3">
    <source>
        <dbReference type="ARBA" id="ARBA00022448"/>
    </source>
</evidence>
<evidence type="ECO:0000256" key="4">
    <source>
        <dbReference type="ARBA" id="ARBA00022475"/>
    </source>
</evidence>
<dbReference type="PANTHER" id="PTHR30472">
    <property type="entry name" value="FERRIC ENTEROBACTIN TRANSPORT SYSTEM PERMEASE PROTEIN"/>
    <property type="match status" value="1"/>
</dbReference>